<evidence type="ECO:0000313" key="3">
    <source>
        <dbReference type="Proteomes" id="UP000580839"/>
    </source>
</evidence>
<evidence type="ECO:0000313" key="2">
    <source>
        <dbReference type="EMBL" id="NOT33490.1"/>
    </source>
</evidence>
<dbReference type="PANTHER" id="PTHR43031">
    <property type="entry name" value="FAD-DEPENDENT OXIDOREDUCTASE"/>
    <property type="match status" value="1"/>
</dbReference>
<dbReference type="AlphaFoldDB" id="A0A849SQ19"/>
<feature type="domain" description="Rhodanese" evidence="1">
    <location>
        <begin position="32"/>
        <end position="122"/>
    </location>
</feature>
<comment type="caution">
    <text evidence="2">The sequence shown here is derived from an EMBL/GenBank/DDBJ whole genome shotgun (WGS) entry which is preliminary data.</text>
</comment>
<dbReference type="InterPro" id="IPR001763">
    <property type="entry name" value="Rhodanese-like_dom"/>
</dbReference>
<dbReference type="PROSITE" id="PS50206">
    <property type="entry name" value="RHODANESE_3"/>
    <property type="match status" value="1"/>
</dbReference>
<reference evidence="2 3" key="1">
    <citation type="submission" date="2020-04" db="EMBL/GenBank/DDBJ databases">
        <title>Metagenomic profiling of ammonia- and methane-oxidizing microorganisms in a Dutch drinking water treatment plant.</title>
        <authorList>
            <person name="Poghosyan L."/>
            <person name="Leucker S."/>
        </authorList>
    </citation>
    <scope>NUCLEOTIDE SEQUENCE [LARGE SCALE GENOMIC DNA]</scope>
    <source>
        <strain evidence="2">S-RSF-IL-03</strain>
    </source>
</reference>
<protein>
    <submittedName>
        <fullName evidence="2">Sulfurtransferase</fullName>
    </submittedName>
</protein>
<evidence type="ECO:0000259" key="1">
    <source>
        <dbReference type="PROSITE" id="PS50206"/>
    </source>
</evidence>
<dbReference type="EMBL" id="JABFRW010000052">
    <property type="protein sequence ID" value="NOT33490.1"/>
    <property type="molecule type" value="Genomic_DNA"/>
</dbReference>
<sequence length="125" mass="13501">MKHSPGFLALVNDAKSRVKQMSIEDYRRRVAAGEAFVLVDTREDNEWASAHATGAMHLSKGVIEREIEQAVPEKDAPVVLYCGGGFRSALVADNLQKMGYTNVISLDGGWRGWVAAGLPTEKGGA</sequence>
<keyword evidence="2" id="KW-0808">Transferase</keyword>
<proteinExistence type="predicted"/>
<accession>A0A849SQ19</accession>
<dbReference type="Gene3D" id="3.40.250.10">
    <property type="entry name" value="Rhodanese-like domain"/>
    <property type="match status" value="1"/>
</dbReference>
<dbReference type="InterPro" id="IPR036873">
    <property type="entry name" value="Rhodanese-like_dom_sf"/>
</dbReference>
<dbReference type="PANTHER" id="PTHR43031:SF7">
    <property type="entry name" value="NITRIC OXIDE REDUCTASE FLRD-NAD(+) REDUCTASE"/>
    <property type="match status" value="1"/>
</dbReference>
<dbReference type="InterPro" id="IPR050229">
    <property type="entry name" value="GlpE_sulfurtransferase"/>
</dbReference>
<dbReference type="CDD" id="cd00158">
    <property type="entry name" value="RHOD"/>
    <property type="match status" value="1"/>
</dbReference>
<dbReference type="SUPFAM" id="SSF52821">
    <property type="entry name" value="Rhodanese/Cell cycle control phosphatase"/>
    <property type="match status" value="1"/>
</dbReference>
<dbReference type="GO" id="GO:0016740">
    <property type="term" value="F:transferase activity"/>
    <property type="evidence" value="ECO:0007669"/>
    <property type="project" value="UniProtKB-KW"/>
</dbReference>
<dbReference type="SMART" id="SM00450">
    <property type="entry name" value="RHOD"/>
    <property type="match status" value="1"/>
</dbReference>
<dbReference type="Proteomes" id="UP000580839">
    <property type="component" value="Unassembled WGS sequence"/>
</dbReference>
<organism evidence="2 3">
    <name type="scientific">Eiseniibacteriota bacterium</name>
    <dbReference type="NCBI Taxonomy" id="2212470"/>
    <lineage>
        <taxon>Bacteria</taxon>
        <taxon>Candidatus Eiseniibacteriota</taxon>
    </lineage>
</organism>
<dbReference type="Pfam" id="PF00581">
    <property type="entry name" value="Rhodanese"/>
    <property type="match status" value="1"/>
</dbReference>
<gene>
    <name evidence="2" type="ORF">HOP12_04885</name>
</gene>
<name>A0A849SQ19_UNCEI</name>